<feature type="compositionally biased region" description="Polar residues" evidence="2">
    <location>
        <begin position="63"/>
        <end position="73"/>
    </location>
</feature>
<dbReference type="Gene3D" id="3.30.60.190">
    <property type="match status" value="1"/>
</dbReference>
<evidence type="ECO:0000259" key="3">
    <source>
        <dbReference type="PROSITE" id="PS51083"/>
    </source>
</evidence>
<dbReference type="CDD" id="cd23024">
    <property type="entry name" value="zf-HIT_ZNHIT2-3"/>
    <property type="match status" value="1"/>
</dbReference>
<dbReference type="EMBL" id="CR382123">
    <property type="protein sequence ID" value="CAH01703.1"/>
    <property type="molecule type" value="Genomic_DNA"/>
</dbReference>
<dbReference type="OMA" id="QYNTVKF"/>
<organism evidence="4 5">
    <name type="scientific">Kluyveromyces lactis (strain ATCC 8585 / CBS 2359 / DSM 70799 / NBRC 1267 / NRRL Y-1140 / WM37)</name>
    <name type="common">Yeast</name>
    <name type="synonym">Candida sphaerica</name>
    <dbReference type="NCBI Taxonomy" id="284590"/>
    <lineage>
        <taxon>Eukaryota</taxon>
        <taxon>Fungi</taxon>
        <taxon>Dikarya</taxon>
        <taxon>Ascomycota</taxon>
        <taxon>Saccharomycotina</taxon>
        <taxon>Saccharomycetes</taxon>
        <taxon>Saccharomycetales</taxon>
        <taxon>Saccharomycetaceae</taxon>
        <taxon>Kluyveromyces</taxon>
    </lineage>
</organism>
<dbReference type="eggNOG" id="ENOG502S27I">
    <property type="taxonomic scope" value="Eukaryota"/>
</dbReference>
<keyword evidence="1" id="KW-0479">Metal-binding</keyword>
<dbReference type="FunCoup" id="Q6CT87">
    <property type="interactions" value="103"/>
</dbReference>
<dbReference type="PaxDb" id="284590-Q6CT87"/>
<name>Q6CT87_KLULA</name>
<dbReference type="Pfam" id="PF18268">
    <property type="entry name" value="Hit1_C"/>
    <property type="match status" value="1"/>
</dbReference>
<dbReference type="AlphaFoldDB" id="Q6CT87"/>
<evidence type="ECO:0000256" key="1">
    <source>
        <dbReference type="PROSITE-ProRule" id="PRU00453"/>
    </source>
</evidence>
<gene>
    <name evidence="4" type="ORF">KLLA0_C14564g</name>
</gene>
<evidence type="ECO:0000256" key="2">
    <source>
        <dbReference type="SAM" id="MobiDB-lite"/>
    </source>
</evidence>
<dbReference type="InterPro" id="IPR040722">
    <property type="entry name" value="Hit1_C"/>
</dbReference>
<feature type="compositionally biased region" description="Basic and acidic residues" evidence="2">
    <location>
        <begin position="37"/>
        <end position="47"/>
    </location>
</feature>
<feature type="domain" description="HIT-type" evidence="3">
    <location>
        <begin position="4"/>
        <end position="37"/>
    </location>
</feature>
<dbReference type="STRING" id="284590.Q6CT87"/>
<dbReference type="Gene3D" id="1.20.1440.260">
    <property type="match status" value="1"/>
</dbReference>
<keyword evidence="1" id="KW-0862">Zinc</keyword>
<feature type="region of interest" description="Disordered" evidence="2">
    <location>
        <begin position="37"/>
        <end position="74"/>
    </location>
</feature>
<dbReference type="InParanoid" id="Q6CT87"/>
<accession>Q6CT87</accession>
<proteinExistence type="predicted"/>
<dbReference type="InterPro" id="IPR007529">
    <property type="entry name" value="Znf_HIT"/>
</dbReference>
<dbReference type="Pfam" id="PF04438">
    <property type="entry name" value="zf-HIT"/>
    <property type="match status" value="1"/>
</dbReference>
<protein>
    <submittedName>
        <fullName evidence="4">KLLA0C14564p</fullName>
    </submittedName>
</protein>
<evidence type="ECO:0000313" key="5">
    <source>
        <dbReference type="Proteomes" id="UP000000598"/>
    </source>
</evidence>
<dbReference type="HOGENOM" id="CLU_1619339_0_0_1"/>
<reference evidence="4 5" key="1">
    <citation type="journal article" date="2004" name="Nature">
        <title>Genome evolution in yeasts.</title>
        <authorList>
            <consortium name="Genolevures"/>
            <person name="Dujon B."/>
            <person name="Sherman D."/>
            <person name="Fischer G."/>
            <person name="Durrens P."/>
            <person name="Casaregola S."/>
            <person name="Lafontaine I."/>
            <person name="de Montigny J."/>
            <person name="Marck C."/>
            <person name="Neuveglise C."/>
            <person name="Talla E."/>
            <person name="Goffard N."/>
            <person name="Frangeul L."/>
            <person name="Aigle M."/>
            <person name="Anthouard V."/>
            <person name="Babour A."/>
            <person name="Barbe V."/>
            <person name="Barnay S."/>
            <person name="Blanchin S."/>
            <person name="Beckerich J.M."/>
            <person name="Beyne E."/>
            <person name="Bleykasten C."/>
            <person name="Boisrame A."/>
            <person name="Boyer J."/>
            <person name="Cattolico L."/>
            <person name="Confanioleri F."/>
            <person name="de Daruvar A."/>
            <person name="Despons L."/>
            <person name="Fabre E."/>
            <person name="Fairhead C."/>
            <person name="Ferry-Dumazet H."/>
            <person name="Groppi A."/>
            <person name="Hantraye F."/>
            <person name="Hennequin C."/>
            <person name="Jauniaux N."/>
            <person name="Joyet P."/>
            <person name="Kachouri R."/>
            <person name="Kerrest A."/>
            <person name="Koszul R."/>
            <person name="Lemaire M."/>
            <person name="Lesur I."/>
            <person name="Ma L."/>
            <person name="Muller H."/>
            <person name="Nicaud J.M."/>
            <person name="Nikolski M."/>
            <person name="Oztas S."/>
            <person name="Ozier-Kalogeropoulos O."/>
            <person name="Pellenz S."/>
            <person name="Potier S."/>
            <person name="Richard G.F."/>
            <person name="Straub M.L."/>
            <person name="Suleau A."/>
            <person name="Swennene D."/>
            <person name="Tekaia F."/>
            <person name="Wesolowski-Louvel M."/>
            <person name="Westhof E."/>
            <person name="Wirth B."/>
            <person name="Zeniou-Meyer M."/>
            <person name="Zivanovic I."/>
            <person name="Bolotin-Fukuhara M."/>
            <person name="Thierry A."/>
            <person name="Bouchier C."/>
            <person name="Caudron B."/>
            <person name="Scarpelli C."/>
            <person name="Gaillardin C."/>
            <person name="Weissenbach J."/>
            <person name="Wincker P."/>
            <person name="Souciet J.L."/>
        </authorList>
    </citation>
    <scope>NUCLEOTIDE SEQUENCE [LARGE SCALE GENOMIC DNA]</scope>
    <source>
        <strain evidence="5">ATCC 8585 / CBS 2359 / DSM 70799 / NBRC 1267 / NRRL Y-1140 / WM37</strain>
    </source>
</reference>
<keyword evidence="5" id="KW-1185">Reference proteome</keyword>
<dbReference type="SUPFAM" id="SSF144232">
    <property type="entry name" value="HIT/MYND zinc finger-like"/>
    <property type="match status" value="1"/>
</dbReference>
<dbReference type="GO" id="GO:0008270">
    <property type="term" value="F:zinc ion binding"/>
    <property type="evidence" value="ECO:0007669"/>
    <property type="project" value="UniProtKB-UniRule"/>
</dbReference>
<dbReference type="KEGG" id="kla:KLLA0_C14564g"/>
<dbReference type="PROSITE" id="PS51083">
    <property type="entry name" value="ZF_HIT"/>
    <property type="match status" value="1"/>
</dbReference>
<dbReference type="Proteomes" id="UP000000598">
    <property type="component" value="Chromosome C"/>
</dbReference>
<keyword evidence="1" id="KW-0863">Zinc-finger</keyword>
<sequence>MVKCEVCGDKEALYRCPKSSVRYCSLVCYKNIKKSESDNVESNKTDPESNSTTVKEADDTVSVPGSQTDSVESVPTPLNKYQYALTDSRIRELLRHNTVKFHLDKVYKILNVSTVGGSSDASMTSDMKRELATDYLNTLRTGGIHCNEAIEEFCQIFLELLREHI</sequence>
<evidence type="ECO:0000313" key="4">
    <source>
        <dbReference type="EMBL" id="CAH01703.1"/>
    </source>
</evidence>